<accession>A0A4Y2HB60</accession>
<sequence length="110" mass="12302">MVCLSTNFVRGSRYYLSSERERIDAARGHASAFVISRGVAVKSSRIKGGGSDQTTSVHLFTAEFHRPQSTRTNPERLEVCTSHTPSEQGFTQSRPNALLDFLQIQHEYSL</sequence>
<dbReference type="Proteomes" id="UP000499080">
    <property type="component" value="Unassembled WGS sequence"/>
</dbReference>
<comment type="caution">
    <text evidence="1">The sequence shown here is derived from an EMBL/GenBank/DDBJ whole genome shotgun (WGS) entry which is preliminary data.</text>
</comment>
<organism evidence="1 2">
    <name type="scientific">Araneus ventricosus</name>
    <name type="common">Orbweaver spider</name>
    <name type="synonym">Epeira ventricosa</name>
    <dbReference type="NCBI Taxonomy" id="182803"/>
    <lineage>
        <taxon>Eukaryota</taxon>
        <taxon>Metazoa</taxon>
        <taxon>Ecdysozoa</taxon>
        <taxon>Arthropoda</taxon>
        <taxon>Chelicerata</taxon>
        <taxon>Arachnida</taxon>
        <taxon>Araneae</taxon>
        <taxon>Araneomorphae</taxon>
        <taxon>Entelegynae</taxon>
        <taxon>Araneoidea</taxon>
        <taxon>Araneidae</taxon>
        <taxon>Araneus</taxon>
    </lineage>
</organism>
<proteinExistence type="predicted"/>
<protein>
    <submittedName>
        <fullName evidence="1">Uncharacterized protein</fullName>
    </submittedName>
</protein>
<keyword evidence="2" id="KW-1185">Reference proteome</keyword>
<gene>
    <name evidence="1" type="ORF">AVEN_229877_1</name>
</gene>
<dbReference type="EMBL" id="BGPR01180979">
    <property type="protein sequence ID" value="GBM62519.1"/>
    <property type="molecule type" value="Genomic_DNA"/>
</dbReference>
<evidence type="ECO:0000313" key="2">
    <source>
        <dbReference type="Proteomes" id="UP000499080"/>
    </source>
</evidence>
<dbReference type="AlphaFoldDB" id="A0A4Y2HB60"/>
<name>A0A4Y2HB60_ARAVE</name>
<evidence type="ECO:0000313" key="1">
    <source>
        <dbReference type="EMBL" id="GBM62519.1"/>
    </source>
</evidence>
<reference evidence="1 2" key="1">
    <citation type="journal article" date="2019" name="Sci. Rep.">
        <title>Orb-weaving spider Araneus ventricosus genome elucidates the spidroin gene catalogue.</title>
        <authorList>
            <person name="Kono N."/>
            <person name="Nakamura H."/>
            <person name="Ohtoshi R."/>
            <person name="Moran D.A.P."/>
            <person name="Shinohara A."/>
            <person name="Yoshida Y."/>
            <person name="Fujiwara M."/>
            <person name="Mori M."/>
            <person name="Tomita M."/>
            <person name="Arakawa K."/>
        </authorList>
    </citation>
    <scope>NUCLEOTIDE SEQUENCE [LARGE SCALE GENOMIC DNA]</scope>
</reference>